<dbReference type="SUPFAM" id="SSF53850">
    <property type="entry name" value="Periplasmic binding protein-like II"/>
    <property type="match status" value="1"/>
</dbReference>
<accession>A0ABT1D9I5</accession>
<reference evidence="3 4" key="1">
    <citation type="submission" date="2021-12" db="EMBL/GenBank/DDBJ databases">
        <title>Siccirubricoccus leaddurans sp. nov., a high concentration Zn2+ tolerance bacterium.</title>
        <authorList>
            <person name="Cao Y."/>
        </authorList>
    </citation>
    <scope>NUCLEOTIDE SEQUENCE [LARGE SCALE GENOMIC DNA]</scope>
    <source>
        <strain evidence="3 4">KC 17139</strain>
    </source>
</reference>
<organism evidence="3 4">
    <name type="scientific">Siccirubricoccus soli</name>
    <dbReference type="NCBI Taxonomy" id="2899147"/>
    <lineage>
        <taxon>Bacteria</taxon>
        <taxon>Pseudomonadati</taxon>
        <taxon>Pseudomonadota</taxon>
        <taxon>Alphaproteobacteria</taxon>
        <taxon>Acetobacterales</taxon>
        <taxon>Roseomonadaceae</taxon>
        <taxon>Siccirubricoccus</taxon>
    </lineage>
</organism>
<keyword evidence="2" id="KW-0732">Signal</keyword>
<dbReference type="Proteomes" id="UP001523392">
    <property type="component" value="Unassembled WGS sequence"/>
</dbReference>
<evidence type="ECO:0000256" key="1">
    <source>
        <dbReference type="ARBA" id="ARBA00006987"/>
    </source>
</evidence>
<feature type="signal peptide" evidence="2">
    <location>
        <begin position="1"/>
        <end position="18"/>
    </location>
</feature>
<comment type="similarity">
    <text evidence="1">Belongs to the UPF0065 (bug) family.</text>
</comment>
<sequence>MLRRRALPLLLLPAPALAQPRPLRIIVPFAPGGSGDITARLIGQHIEGTTGQPVVVDNRPGANGVIGTMAVKQAAPDGHTLLLATTSTHSANPSTVRDLPYDPLKDFTTIGFFGSNGSYLMVKAEAPFRDVAGLLAEAKRRQVFFGHFNASSRVPGALLAVMSGVPMQDVPYRAIGSALADLLAGRLDFIFVDTTAGDAWLRQNQTRALAITRQGRWARWPDLPALSETWPDFVLTGFLGMAVPAATPPEVAARLNALVNAAILAEPARSRLVEFGFVPEALSLTQIAALVRQEQEKWARFVQMAGIEPE</sequence>
<dbReference type="CDD" id="cd07012">
    <property type="entry name" value="PBP2_Bug_TTT"/>
    <property type="match status" value="1"/>
</dbReference>
<protein>
    <submittedName>
        <fullName evidence="3">Tripartite tricarboxylate transporter substrate binding protein</fullName>
    </submittedName>
</protein>
<name>A0ABT1D9I5_9PROT</name>
<comment type="caution">
    <text evidence="3">The sequence shown here is derived from an EMBL/GenBank/DDBJ whole genome shotgun (WGS) entry which is preliminary data.</text>
</comment>
<dbReference type="Pfam" id="PF03401">
    <property type="entry name" value="TctC"/>
    <property type="match status" value="1"/>
</dbReference>
<dbReference type="InterPro" id="IPR042100">
    <property type="entry name" value="Bug_dom1"/>
</dbReference>
<keyword evidence="4" id="KW-1185">Reference proteome</keyword>
<dbReference type="PIRSF" id="PIRSF017082">
    <property type="entry name" value="YflP"/>
    <property type="match status" value="1"/>
</dbReference>
<feature type="chain" id="PRO_5045130773" evidence="2">
    <location>
        <begin position="19"/>
        <end position="310"/>
    </location>
</feature>
<gene>
    <name evidence="3" type="ORF">JYK14_20840</name>
</gene>
<dbReference type="InterPro" id="IPR005064">
    <property type="entry name" value="BUG"/>
</dbReference>
<dbReference type="Gene3D" id="3.40.190.10">
    <property type="entry name" value="Periplasmic binding protein-like II"/>
    <property type="match status" value="1"/>
</dbReference>
<evidence type="ECO:0000313" key="4">
    <source>
        <dbReference type="Proteomes" id="UP001523392"/>
    </source>
</evidence>
<proteinExistence type="inferred from homology"/>
<evidence type="ECO:0000256" key="2">
    <source>
        <dbReference type="SAM" id="SignalP"/>
    </source>
</evidence>
<dbReference type="PANTHER" id="PTHR42928">
    <property type="entry name" value="TRICARBOXYLATE-BINDING PROTEIN"/>
    <property type="match status" value="1"/>
</dbReference>
<dbReference type="EMBL" id="JAFIRR010000138">
    <property type="protein sequence ID" value="MCO6418587.1"/>
    <property type="molecule type" value="Genomic_DNA"/>
</dbReference>
<dbReference type="PANTHER" id="PTHR42928:SF5">
    <property type="entry name" value="BLR1237 PROTEIN"/>
    <property type="match status" value="1"/>
</dbReference>
<evidence type="ECO:0000313" key="3">
    <source>
        <dbReference type="EMBL" id="MCO6418587.1"/>
    </source>
</evidence>
<dbReference type="RefSeq" id="WP_252955215.1">
    <property type="nucleotide sequence ID" value="NZ_JAFIRR010000138.1"/>
</dbReference>
<dbReference type="Gene3D" id="3.40.190.150">
    <property type="entry name" value="Bordetella uptake gene, domain 1"/>
    <property type="match status" value="1"/>
</dbReference>